<accession>A0AAD7JV85</accession>
<reference evidence="2" key="1">
    <citation type="submission" date="2023-03" db="EMBL/GenBank/DDBJ databases">
        <title>Massive genome expansion in bonnet fungi (Mycena s.s.) driven by repeated elements and novel gene families across ecological guilds.</title>
        <authorList>
            <consortium name="Lawrence Berkeley National Laboratory"/>
            <person name="Harder C.B."/>
            <person name="Miyauchi S."/>
            <person name="Viragh M."/>
            <person name="Kuo A."/>
            <person name="Thoen E."/>
            <person name="Andreopoulos B."/>
            <person name="Lu D."/>
            <person name="Skrede I."/>
            <person name="Drula E."/>
            <person name="Henrissat B."/>
            <person name="Morin E."/>
            <person name="Kohler A."/>
            <person name="Barry K."/>
            <person name="LaButti K."/>
            <person name="Morin E."/>
            <person name="Salamov A."/>
            <person name="Lipzen A."/>
            <person name="Mereny Z."/>
            <person name="Hegedus B."/>
            <person name="Baldrian P."/>
            <person name="Stursova M."/>
            <person name="Weitz H."/>
            <person name="Taylor A."/>
            <person name="Grigoriev I.V."/>
            <person name="Nagy L.G."/>
            <person name="Martin F."/>
            <person name="Kauserud H."/>
        </authorList>
    </citation>
    <scope>NUCLEOTIDE SEQUENCE</scope>
    <source>
        <strain evidence="2">CBHHK182m</strain>
    </source>
</reference>
<gene>
    <name evidence="2" type="ORF">B0H16DRAFT_1685438</name>
</gene>
<organism evidence="2 3">
    <name type="scientific">Mycena metata</name>
    <dbReference type="NCBI Taxonomy" id="1033252"/>
    <lineage>
        <taxon>Eukaryota</taxon>
        <taxon>Fungi</taxon>
        <taxon>Dikarya</taxon>
        <taxon>Basidiomycota</taxon>
        <taxon>Agaricomycotina</taxon>
        <taxon>Agaricomycetes</taxon>
        <taxon>Agaricomycetidae</taxon>
        <taxon>Agaricales</taxon>
        <taxon>Marasmiineae</taxon>
        <taxon>Mycenaceae</taxon>
        <taxon>Mycena</taxon>
    </lineage>
</organism>
<evidence type="ECO:0000313" key="2">
    <source>
        <dbReference type="EMBL" id="KAJ7772469.1"/>
    </source>
</evidence>
<evidence type="ECO:0000256" key="1">
    <source>
        <dbReference type="SAM" id="SignalP"/>
    </source>
</evidence>
<proteinExistence type="predicted"/>
<keyword evidence="3" id="KW-1185">Reference proteome</keyword>
<keyword evidence="1" id="KW-0732">Signal</keyword>
<dbReference type="Proteomes" id="UP001215598">
    <property type="component" value="Unassembled WGS sequence"/>
</dbReference>
<comment type="caution">
    <text evidence="2">The sequence shown here is derived from an EMBL/GenBank/DDBJ whole genome shotgun (WGS) entry which is preliminary data.</text>
</comment>
<feature type="chain" id="PRO_5042127133" evidence="1">
    <location>
        <begin position="23"/>
        <end position="203"/>
    </location>
</feature>
<feature type="signal peptide" evidence="1">
    <location>
        <begin position="1"/>
        <end position="22"/>
    </location>
</feature>
<dbReference type="AlphaFoldDB" id="A0AAD7JV85"/>
<name>A0AAD7JV85_9AGAR</name>
<dbReference type="EMBL" id="JARKIB010000014">
    <property type="protein sequence ID" value="KAJ7772469.1"/>
    <property type="molecule type" value="Genomic_DNA"/>
</dbReference>
<protein>
    <submittedName>
        <fullName evidence="2">Uncharacterized protein</fullName>
    </submittedName>
</protein>
<evidence type="ECO:0000313" key="3">
    <source>
        <dbReference type="Proteomes" id="UP001215598"/>
    </source>
</evidence>
<sequence length="203" mass="22061">MLPFTLTHISAVAFAFALTAHAQVCLQCPDTDNIGRPVTGNTPLVPGAATADKHAATTLPVISHLTEVASVHRTSYKTIVPALSLDSDSNYSHLATLQVRKVTKYGLEKSRTVLCGLKVAIGSERGFSVHGRSAGLCRLKFDLIKGTDRSIRGSADYWKKYMKPPLICGKLSLDWKTSRENCHQKEKTASNIRNLNGRASRAS</sequence>